<dbReference type="Gene3D" id="3.40.140.10">
    <property type="entry name" value="Cytidine Deaminase, domain 2"/>
    <property type="match status" value="1"/>
</dbReference>
<keyword evidence="2" id="KW-0479">Metal-binding</keyword>
<feature type="domain" description="MPN" evidence="6">
    <location>
        <begin position="11"/>
        <end position="138"/>
    </location>
</feature>
<keyword evidence="3" id="KW-0378">Hydrolase</keyword>
<dbReference type="Pfam" id="PF14464">
    <property type="entry name" value="Prok-JAB"/>
    <property type="match status" value="1"/>
</dbReference>
<dbReference type="SUPFAM" id="SSF102712">
    <property type="entry name" value="JAB1/MPN domain"/>
    <property type="match status" value="1"/>
</dbReference>
<dbReference type="AlphaFoldDB" id="A0A385THE6"/>
<dbReference type="PANTHER" id="PTHR34858">
    <property type="entry name" value="CYSO-CYSTEINE PEPTIDASE"/>
    <property type="match status" value="1"/>
</dbReference>
<dbReference type="GO" id="GO:0008235">
    <property type="term" value="F:metalloexopeptidase activity"/>
    <property type="evidence" value="ECO:0007669"/>
    <property type="project" value="TreeGrafter"/>
</dbReference>
<evidence type="ECO:0000256" key="1">
    <source>
        <dbReference type="ARBA" id="ARBA00022670"/>
    </source>
</evidence>
<sequence>MNPSHAPWERLLLREAVIEHMSDHMHQRLPEEACGVLIGHADEASRSITVTQFIPVKNTAENPLHSFHLDPLQWTRLVLAEKGIVGLFHSHPHTTPEPSGEDLLQLQSFGGLLRVYAIASPVVPGATGLNALQLQAYKITRSEEDRESFIQLPPSSWSLPGRAFYSLAPIPFTILKE</sequence>
<keyword evidence="1" id="KW-0645">Protease</keyword>
<organism evidence="7 8">
    <name type="scientific">Paenibacillus lautus</name>
    <name type="common">Bacillus lautus</name>
    <dbReference type="NCBI Taxonomy" id="1401"/>
    <lineage>
        <taxon>Bacteria</taxon>
        <taxon>Bacillati</taxon>
        <taxon>Bacillota</taxon>
        <taxon>Bacilli</taxon>
        <taxon>Bacillales</taxon>
        <taxon>Paenibacillaceae</taxon>
        <taxon>Paenibacillus</taxon>
    </lineage>
</organism>
<dbReference type="PANTHER" id="PTHR34858:SF1">
    <property type="entry name" value="CYSO-CYSTEINE PEPTIDASE"/>
    <property type="match status" value="1"/>
</dbReference>
<accession>A0A385THE6</accession>
<dbReference type="EMBL" id="CP032412">
    <property type="protein sequence ID" value="AYB43089.1"/>
    <property type="molecule type" value="Genomic_DNA"/>
</dbReference>
<evidence type="ECO:0000313" key="7">
    <source>
        <dbReference type="EMBL" id="AYB43089.1"/>
    </source>
</evidence>
<evidence type="ECO:0000313" key="8">
    <source>
        <dbReference type="Proteomes" id="UP000266552"/>
    </source>
</evidence>
<name>A0A385THE6_PAELA</name>
<dbReference type="InterPro" id="IPR000555">
    <property type="entry name" value="JAMM/MPN+_dom"/>
</dbReference>
<keyword evidence="8" id="KW-1185">Reference proteome</keyword>
<dbReference type="InterPro" id="IPR051929">
    <property type="entry name" value="VirAsm_ModProt"/>
</dbReference>
<evidence type="ECO:0000256" key="4">
    <source>
        <dbReference type="ARBA" id="ARBA00022833"/>
    </source>
</evidence>
<dbReference type="InterPro" id="IPR028090">
    <property type="entry name" value="JAB_dom_prok"/>
</dbReference>
<evidence type="ECO:0000256" key="5">
    <source>
        <dbReference type="ARBA" id="ARBA00023049"/>
    </source>
</evidence>
<dbReference type="SMART" id="SM00232">
    <property type="entry name" value="JAB_MPN"/>
    <property type="match status" value="1"/>
</dbReference>
<dbReference type="KEGG" id="plw:D5F53_07225"/>
<proteinExistence type="predicted"/>
<dbReference type="CDD" id="cd08070">
    <property type="entry name" value="MPN_like"/>
    <property type="match status" value="1"/>
</dbReference>
<dbReference type="RefSeq" id="WP_119847120.1">
    <property type="nucleotide sequence ID" value="NZ_CP032412.1"/>
</dbReference>
<dbReference type="Proteomes" id="UP000266552">
    <property type="component" value="Chromosome"/>
</dbReference>
<gene>
    <name evidence="7" type="ORF">D5F53_07225</name>
</gene>
<dbReference type="PROSITE" id="PS50249">
    <property type="entry name" value="MPN"/>
    <property type="match status" value="1"/>
</dbReference>
<reference evidence="7 8" key="1">
    <citation type="submission" date="2018-09" db="EMBL/GenBank/DDBJ databases">
        <title>Genome Sequence of Paenibacillus lautus Strain E7593-69, Azo Dye-Degrading Bacteria, Isolated from Commercial Tattoo Inks.</title>
        <authorList>
            <person name="Nho S.W."/>
            <person name="Kim S.-J."/>
            <person name="Kweon O."/>
            <person name="Cerniglia C.E."/>
        </authorList>
    </citation>
    <scope>NUCLEOTIDE SEQUENCE [LARGE SCALE GENOMIC DNA]</scope>
    <source>
        <strain evidence="7 8">E7593-69</strain>
    </source>
</reference>
<keyword evidence="5" id="KW-0482">Metalloprotease</keyword>
<dbReference type="GO" id="GO:0006508">
    <property type="term" value="P:proteolysis"/>
    <property type="evidence" value="ECO:0007669"/>
    <property type="project" value="UniProtKB-KW"/>
</dbReference>
<evidence type="ECO:0000259" key="6">
    <source>
        <dbReference type="PROSITE" id="PS50249"/>
    </source>
</evidence>
<protein>
    <submittedName>
        <fullName evidence="7">M67 family peptidase</fullName>
    </submittedName>
</protein>
<keyword evidence="4" id="KW-0862">Zinc</keyword>
<evidence type="ECO:0000256" key="2">
    <source>
        <dbReference type="ARBA" id="ARBA00022723"/>
    </source>
</evidence>
<evidence type="ECO:0000256" key="3">
    <source>
        <dbReference type="ARBA" id="ARBA00022801"/>
    </source>
</evidence>
<dbReference type="InterPro" id="IPR037518">
    <property type="entry name" value="MPN"/>
</dbReference>
<dbReference type="GO" id="GO:0008270">
    <property type="term" value="F:zinc ion binding"/>
    <property type="evidence" value="ECO:0007669"/>
    <property type="project" value="TreeGrafter"/>
</dbReference>